<dbReference type="Proteomes" id="UP000007800">
    <property type="component" value="Unassembled WGS sequence"/>
</dbReference>
<evidence type="ECO:0000313" key="2">
    <source>
        <dbReference type="Proteomes" id="UP000007800"/>
    </source>
</evidence>
<sequence>MLEGVLHVHQAALTAVLEGDMEIKEFLKELAESMKTMKYSSKVKVAREGFLPFYRRAVAVITKNGYYGEGLVEVLLRVGRLLRLRTFTRIIRSYREKFASIPPSELALFPQLLERVDAQELVREMVGQLVVKSDETERFMSPVMVLEGLVKSGVLMTTDQEDSRRLFTRALSEIVDALAAEGRLDEEEMLAVLESIALGYSIEQELTTEVCKKMCPTLAASPKGGRVRAIKVLAEVAPVELAAVMVTELDETKILGGLRESQLPSVVSVWMQLLALPGGHDSRLLRLADLIASSESATVGGYVSGVGCLGSL</sequence>
<protein>
    <submittedName>
        <fullName evidence="1">Uncharacterized protein</fullName>
    </submittedName>
</protein>
<dbReference type="AlphaFoldDB" id="C5KVB3"/>
<keyword evidence="2" id="KW-1185">Reference proteome</keyword>
<name>C5KVB3_PERM5</name>
<dbReference type="EMBL" id="GG676433">
    <property type="protein sequence ID" value="EER11580.1"/>
    <property type="molecule type" value="Genomic_DNA"/>
</dbReference>
<organism evidence="2">
    <name type="scientific">Perkinsus marinus (strain ATCC 50983 / TXsc)</name>
    <dbReference type="NCBI Taxonomy" id="423536"/>
    <lineage>
        <taxon>Eukaryota</taxon>
        <taxon>Sar</taxon>
        <taxon>Alveolata</taxon>
        <taxon>Perkinsozoa</taxon>
        <taxon>Perkinsea</taxon>
        <taxon>Perkinsida</taxon>
        <taxon>Perkinsidae</taxon>
        <taxon>Perkinsus</taxon>
    </lineage>
</organism>
<evidence type="ECO:0000313" key="1">
    <source>
        <dbReference type="EMBL" id="EER11580.1"/>
    </source>
</evidence>
<reference evidence="1 2" key="1">
    <citation type="submission" date="2008-07" db="EMBL/GenBank/DDBJ databases">
        <authorList>
            <person name="El-Sayed N."/>
            <person name="Caler E."/>
            <person name="Inman J."/>
            <person name="Amedeo P."/>
            <person name="Hass B."/>
            <person name="Wortman J."/>
        </authorList>
    </citation>
    <scope>NUCLEOTIDE SEQUENCE [LARGE SCALE GENOMIC DNA]</scope>
    <source>
        <strain evidence="2">ATCC 50983 / TXsc</strain>
    </source>
</reference>
<dbReference type="GeneID" id="9046993"/>
<gene>
    <name evidence="1" type="ORF">Pmar_PMAR023108</name>
</gene>
<dbReference type="RefSeq" id="XP_002779785.1">
    <property type="nucleotide sequence ID" value="XM_002779739.1"/>
</dbReference>
<accession>C5KVB3</accession>
<dbReference type="OrthoDB" id="10455098at2759"/>
<proteinExistence type="predicted"/>
<dbReference type="InParanoid" id="C5KVB3"/>